<dbReference type="PIRSF" id="PIRSF003953">
    <property type="entry name" value="N_PhelboV"/>
    <property type="match status" value="1"/>
</dbReference>
<dbReference type="GO" id="GO:0044177">
    <property type="term" value="C:host cell Golgi apparatus"/>
    <property type="evidence" value="ECO:0007669"/>
    <property type="project" value="UniProtKB-SubCell"/>
</dbReference>
<keyword evidence="12 17" id="KW-0694">RNA-binding</keyword>
<evidence type="ECO:0000256" key="14">
    <source>
        <dbReference type="ARBA" id="ARBA00023200"/>
    </source>
</evidence>
<dbReference type="KEGG" id="vg:80550455"/>
<keyword evidence="11 17" id="KW-0946">Virion</keyword>
<dbReference type="Pfam" id="PF05733">
    <property type="entry name" value="Tenui_N"/>
    <property type="match status" value="1"/>
</dbReference>
<comment type="subcellular location">
    <subcellularLocation>
        <location evidence="1">Host Golgi apparatus</location>
    </subcellularLocation>
    <subcellularLocation>
        <location evidence="3">Host cytoplasm</location>
    </subcellularLocation>
    <subcellularLocation>
        <location evidence="5">Host endoplasmic reticulum-Golgi intermediate compartment</location>
    </subcellularLocation>
    <subcellularLocation>
        <location evidence="2">Host nucleus</location>
    </subcellularLocation>
    <subcellularLocation>
        <location evidence="4 17">Virion</location>
    </subcellularLocation>
</comment>
<evidence type="ECO:0000256" key="6">
    <source>
        <dbReference type="ARBA" id="ARBA00005299"/>
    </source>
</evidence>
<dbReference type="GO" id="GO:0044172">
    <property type="term" value="C:host cell endoplasmic reticulum-Golgi intermediate compartment"/>
    <property type="evidence" value="ECO:0007669"/>
    <property type="project" value="UniProtKB-SubCell"/>
</dbReference>
<comment type="similarity">
    <text evidence="6 17">Belongs to the phlebovirus nucleocapsid protein family.</text>
</comment>
<dbReference type="GO" id="GO:0019013">
    <property type="term" value="C:viral nucleocapsid"/>
    <property type="evidence" value="ECO:0007669"/>
    <property type="project" value="UniProtKB-UniRule"/>
</dbReference>
<keyword evidence="15 17" id="KW-0687">Ribonucleoprotein</keyword>
<evidence type="ECO:0000256" key="13">
    <source>
        <dbReference type="ARBA" id="ARBA00023086"/>
    </source>
</evidence>
<dbReference type="EMBL" id="MT270836">
    <property type="protein sequence ID" value="QNJ99614.1"/>
    <property type="molecule type" value="Genomic_RNA"/>
</dbReference>
<evidence type="ECO:0000256" key="10">
    <source>
        <dbReference type="ARBA" id="ARBA00022812"/>
    </source>
</evidence>
<evidence type="ECO:0000313" key="19">
    <source>
        <dbReference type="Proteomes" id="UP000677969"/>
    </source>
</evidence>
<evidence type="ECO:0000256" key="11">
    <source>
        <dbReference type="ARBA" id="ARBA00022844"/>
    </source>
</evidence>
<name>A0A7G8PYK8_9VIRU</name>
<evidence type="ECO:0000256" key="8">
    <source>
        <dbReference type="ARBA" id="ARBA00022561"/>
    </source>
</evidence>
<evidence type="ECO:0000256" key="5">
    <source>
        <dbReference type="ARBA" id="ARBA00004452"/>
    </source>
</evidence>
<accession>A0A7G8PYK8</accession>
<evidence type="ECO:0000256" key="2">
    <source>
        <dbReference type="ARBA" id="ARBA00004147"/>
    </source>
</evidence>
<reference evidence="18" key="1">
    <citation type="journal article" date="2020" name="MSphere">
        <title>Insights into the evolutionary origin of Mediterranean sandfly fever viruses.</title>
        <authorList>
            <person name="Marklewitz M."/>
            <person name="Tchouassi D.P."/>
            <person name="Hieke C."/>
            <person name="Heyde V."/>
            <person name="Torto B."/>
            <person name="Sang R."/>
            <person name="Junglen S."/>
        </authorList>
    </citation>
    <scope>NUCLEOTIDE SEQUENCE</scope>
    <source>
        <strain evidence="18">SP166-KE-2016</strain>
    </source>
</reference>
<evidence type="ECO:0000256" key="16">
    <source>
        <dbReference type="ARBA" id="ARBA00046628"/>
    </source>
</evidence>
<dbReference type="GO" id="GO:0003723">
    <property type="term" value="F:RNA binding"/>
    <property type="evidence" value="ECO:0007669"/>
    <property type="project" value="UniProtKB-UniRule"/>
</dbReference>
<evidence type="ECO:0000313" key="18">
    <source>
        <dbReference type="EMBL" id="QNJ99614.1"/>
    </source>
</evidence>
<comment type="subunit">
    <text evidence="16">Homodimer. Homohexamer; ring-shaped, necessary to form the nucleocapsid. Homopentamers; opened pentamers in solution. Binds to viral genomic RNA. Interacts with glycoprotein Gn; this interaction allows packaging of nucleocapsids into virions.</text>
</comment>
<evidence type="ECO:0000256" key="12">
    <source>
        <dbReference type="ARBA" id="ARBA00022884"/>
    </source>
</evidence>
<keyword evidence="8 17" id="KW-0167">Capsid protein</keyword>
<organism evidence="18 19">
    <name type="scientific">Perkerra virus</name>
    <dbReference type="NCBI Taxonomy" id="2767010"/>
    <lineage>
        <taxon>Viruses</taxon>
        <taxon>Riboviria</taxon>
        <taxon>Orthornavirae</taxon>
        <taxon>Negarnaviricota</taxon>
        <taxon>Polyploviricotina</taxon>
        <taxon>Bunyaviricetes</taxon>
        <taxon>Hareavirales</taxon>
        <taxon>Phenuiviridae</taxon>
        <taxon>Phlebovirus</taxon>
        <taxon>Phlebovirus perkerraense</taxon>
    </lineage>
</organism>
<dbReference type="InterPro" id="IPR015971">
    <property type="entry name" value="Nucleocapsid_Phlebovirus"/>
</dbReference>
<evidence type="ECO:0000256" key="3">
    <source>
        <dbReference type="ARBA" id="ARBA00004192"/>
    </source>
</evidence>
<dbReference type="RefSeq" id="YP_010840040.1">
    <property type="nucleotide sequence ID" value="NC_078356.1"/>
</dbReference>
<proteinExistence type="inferred from homology"/>
<dbReference type="GO" id="GO:1990904">
    <property type="term" value="C:ribonucleoprotein complex"/>
    <property type="evidence" value="ECO:0007669"/>
    <property type="project" value="UniProtKB-KW"/>
</dbReference>
<keyword evidence="14" id="KW-1035">Host cytoplasm</keyword>
<dbReference type="InterPro" id="IPR009522">
    <property type="entry name" value="Capsid_Phlebovir/Tenuivir"/>
</dbReference>
<evidence type="ECO:0000256" key="17">
    <source>
        <dbReference type="PIRNR" id="PIRNR003953"/>
    </source>
</evidence>
<gene>
    <name evidence="18" type="primary">N</name>
</gene>
<sequence>MSLRDLVLELGNEAIDSSEIHALLQEIAYEGFDAATIVRLVTAHKTWKEDVRKMIVIALCRGNKPEKMMKRMSEKGKTTVKELVNRYKIVSGRPGRNDITFTRVAAAFAPWTVQAIEAVEEFLPVTGSTMDSISAGYPRPMMHPSFGGLIDATLPPGTATYLADAHRLFLIQFSRTINVNLRSATVKEVVASFDKPLTAAIYSKFLTSDDKRNALMAVGVIDKNLAASANVRLAADTYRALNKN</sequence>
<evidence type="ECO:0000256" key="4">
    <source>
        <dbReference type="ARBA" id="ARBA00004328"/>
    </source>
</evidence>
<evidence type="ECO:0000256" key="7">
    <source>
        <dbReference type="ARBA" id="ARBA00014389"/>
    </source>
</evidence>
<evidence type="ECO:0000256" key="1">
    <source>
        <dbReference type="ARBA" id="ARBA00004136"/>
    </source>
</evidence>
<keyword evidence="10" id="KW-1040">Host Golgi apparatus</keyword>
<protein>
    <recommendedName>
        <fullName evidence="7 17">Nucleoprotein</fullName>
    </recommendedName>
</protein>
<dbReference type="Proteomes" id="UP000677969">
    <property type="component" value="Genome"/>
</dbReference>
<keyword evidence="13 17" id="KW-0543">Viral nucleoprotein</keyword>
<evidence type="ECO:0000256" key="15">
    <source>
        <dbReference type="ARBA" id="ARBA00023274"/>
    </source>
</evidence>
<keyword evidence="19" id="KW-1185">Reference proteome</keyword>
<evidence type="ECO:0000256" key="9">
    <source>
        <dbReference type="ARBA" id="ARBA00022562"/>
    </source>
</evidence>
<dbReference type="GO" id="GO:0042025">
    <property type="term" value="C:host cell nucleus"/>
    <property type="evidence" value="ECO:0007669"/>
    <property type="project" value="UniProtKB-SubCell"/>
</dbReference>
<keyword evidence="9" id="KW-1048">Host nucleus</keyword>
<dbReference type="GeneID" id="80550455"/>